<evidence type="ECO:0000259" key="3">
    <source>
        <dbReference type="Pfam" id="PF21958"/>
    </source>
</evidence>
<dbReference type="Pfam" id="PF21250">
    <property type="entry name" value="SOGP_2nd"/>
    <property type="match status" value="1"/>
</dbReference>
<evidence type="ECO:0000313" key="4">
    <source>
        <dbReference type="EMBL" id="QNN49324.1"/>
    </source>
</evidence>
<organism evidence="4 5">
    <name type="scientific">Phycicoccus endophyticus</name>
    <dbReference type="NCBI Taxonomy" id="1690220"/>
    <lineage>
        <taxon>Bacteria</taxon>
        <taxon>Bacillati</taxon>
        <taxon>Actinomycetota</taxon>
        <taxon>Actinomycetes</taxon>
        <taxon>Micrococcales</taxon>
        <taxon>Intrasporangiaceae</taxon>
        <taxon>Phycicoccus</taxon>
    </lineage>
</organism>
<dbReference type="InterPro" id="IPR048771">
    <property type="entry name" value="SOGP_2nd"/>
</dbReference>
<evidence type="ECO:0000259" key="2">
    <source>
        <dbReference type="Pfam" id="PF21250"/>
    </source>
</evidence>
<dbReference type="Pfam" id="PF21958">
    <property type="entry name" value="SOGP_N"/>
    <property type="match status" value="1"/>
</dbReference>
<dbReference type="InterPro" id="IPR037018">
    <property type="entry name" value="GH65_N"/>
</dbReference>
<dbReference type="RefSeq" id="WP_166104142.1">
    <property type="nucleotide sequence ID" value="NZ_BMMY01000013.1"/>
</dbReference>
<proteinExistence type="predicted"/>
<dbReference type="InterPro" id="IPR008928">
    <property type="entry name" value="6-hairpin_glycosidase_sf"/>
</dbReference>
<dbReference type="InterPro" id="IPR053831">
    <property type="entry name" value="SOGP_N"/>
</dbReference>
<dbReference type="Proteomes" id="UP000515976">
    <property type="component" value="Chromosome"/>
</dbReference>
<dbReference type="KEGG" id="pei:H9L10_14125"/>
<feature type="region of interest" description="Disordered" evidence="1">
    <location>
        <begin position="289"/>
        <end position="308"/>
    </location>
</feature>
<dbReference type="SUPFAM" id="SSF48208">
    <property type="entry name" value="Six-hairpin glycosidases"/>
    <property type="match status" value="1"/>
</dbReference>
<accession>A0A7G9R149</accession>
<dbReference type="Gene3D" id="1.50.10.10">
    <property type="match status" value="1"/>
</dbReference>
<dbReference type="PANTHER" id="PTHR37469:SF2">
    <property type="entry name" value="CELLOBIONIC ACID PHOSPHORYLASE"/>
    <property type="match status" value="1"/>
</dbReference>
<sequence>MRDQPAPSSPDLPDLPVLTGPHGLTAQLTSGGALSRFEAFGRSLLLYPASELEAGPANLHLRVLDGDRADRLPLLGPGSGASVEHGEDELRWRGSWRGLHWSVRLVLGVGGEPDAVEHASWRWEVLVENAGTTPVEVDVVLTHDPALAEPAAVRMNEYYVAQYLDLSPVRTERGTAIAVRQNMPGPTAPWLLLGSLREGAGWATDALQVTERTASGTTWAGLDTRALPSRRHQHEHSLVVLADSPVTLAAGGTHRTGFAGVVLADHPAATGPQDASWLSVAVAETDRGRGAAAGEGRPVSGTVFGAPTLASRPLTDAETDRLGLAPEGALERGPDGRPWAWPSDGGQVVLGSKDLAVLRPHGQILRTGDRLVPDPAALTTTVWMDGTLLSQVTCGHVGRDPLLTGRRSYLGLLQAHGARLLLRTGQTWTLLGAPSAWHLGLDACTWWYAHEDLVLEVRTQAPEHEHELRLTLTVRSGGPVEVLLALATDGGQAPVHSGDGLDLDGWRLAWSGAAVTVGGDEPLHSDGRARDASWLTLAVAPTEHWQLRLAHPVAAAGGSSGKGAPFWDSVARTLSIAPAETNEDAALVAPIGAAVPWFAHDAVVHYLAPRGLEQYSGGAWGTRDVCQGPVGLLTALDRPDIVGEVLERVFAGQNARGDWPQAFEFLPPGSAAGQQDAHGDVVFWPLLATGEHLLASGDPDLLERQLPFVGDDGPTEAAPVLEHLGRALEHVEASTVAGSPLPAYGHGDWNDSLQPADPRLASHLVSVWTAVLQTQALRALAAGLEAVDAAPDLARRAAALADATHEEIRRELLLDGVLPGYLLHHDDGTTEPLVHPRDTRTGLTYGVLPWIHAVTGDLLDPKDAEHHLRLVEAHLLGPDGARLFDRPVGYGGGPMGTFQRAEASTFWGREIGLMYVHAHLRYAEALARTGDGPGLLRALALATPAGAAALVPGARPRQTSCYYSSSDAVFADRYEAADRYADLMAGAVPLEGGWRVYSSGPGLFLRLVVEALLGVRRRGSRVELDPVLDPAAGPLQARVPFEGGHLDLLLRPGDAGHGVRSVSGPAGALATTPLANPYREGGVELSRADLHAAVARRGAGDGGPDLVVETG</sequence>
<reference evidence="4 5" key="1">
    <citation type="submission" date="2020-08" db="EMBL/GenBank/DDBJ databases">
        <title>Genome sequence of Phycicoccus endophyticus JCM 31784T.</title>
        <authorList>
            <person name="Hyun D.-W."/>
            <person name="Bae J.-W."/>
        </authorList>
    </citation>
    <scope>NUCLEOTIDE SEQUENCE [LARGE SCALE GENOMIC DNA]</scope>
    <source>
        <strain evidence="4 5">JCM 31784</strain>
    </source>
</reference>
<dbReference type="Gene3D" id="2.70.98.40">
    <property type="entry name" value="Glycoside hydrolase, family 65, N-terminal domain"/>
    <property type="match status" value="1"/>
</dbReference>
<dbReference type="InterPro" id="IPR012341">
    <property type="entry name" value="6hp_glycosidase-like_sf"/>
</dbReference>
<keyword evidence="5" id="KW-1185">Reference proteome</keyword>
<dbReference type="GO" id="GO:0003824">
    <property type="term" value="F:catalytic activity"/>
    <property type="evidence" value="ECO:0007669"/>
    <property type="project" value="UniProtKB-ARBA"/>
</dbReference>
<dbReference type="GO" id="GO:0005975">
    <property type="term" value="P:carbohydrate metabolic process"/>
    <property type="evidence" value="ECO:0007669"/>
    <property type="project" value="InterPro"/>
</dbReference>
<dbReference type="AlphaFoldDB" id="A0A7G9R149"/>
<evidence type="ECO:0008006" key="6">
    <source>
        <dbReference type="Google" id="ProtNLM"/>
    </source>
</evidence>
<gene>
    <name evidence="4" type="ORF">H9L10_14125</name>
</gene>
<name>A0A7G9R149_9MICO</name>
<feature type="domain" description="SOGP N-terminal" evidence="3">
    <location>
        <begin position="28"/>
        <end position="258"/>
    </location>
</feature>
<dbReference type="PANTHER" id="PTHR37469">
    <property type="entry name" value="CELLOBIONIC ACID PHOSPHORYLASE-RELATED"/>
    <property type="match status" value="1"/>
</dbReference>
<feature type="domain" description="Glycoside phosphorylase super sandwich" evidence="2">
    <location>
        <begin position="347"/>
        <end position="477"/>
    </location>
</feature>
<protein>
    <recommendedName>
        <fullName evidence="6">Cellobiose phosphorylase</fullName>
    </recommendedName>
</protein>
<evidence type="ECO:0000256" key="1">
    <source>
        <dbReference type="SAM" id="MobiDB-lite"/>
    </source>
</evidence>
<dbReference type="InterPro" id="IPR052047">
    <property type="entry name" value="GH94_Enzymes"/>
</dbReference>
<evidence type="ECO:0000313" key="5">
    <source>
        <dbReference type="Proteomes" id="UP000515976"/>
    </source>
</evidence>
<dbReference type="EMBL" id="CP060712">
    <property type="protein sequence ID" value="QNN49324.1"/>
    <property type="molecule type" value="Genomic_DNA"/>
</dbReference>